<keyword evidence="9 13" id="KW-0249">Electron transport</keyword>
<dbReference type="Pfam" id="PF03264">
    <property type="entry name" value="Cytochrom_NNT"/>
    <property type="match status" value="1"/>
</dbReference>
<dbReference type="RefSeq" id="WP_263686170.1">
    <property type="nucleotide sequence ID" value="NZ_JAJVCY010000058.1"/>
</dbReference>
<name>A0AAW5RSU4_AERME</name>
<keyword evidence="12 13" id="KW-0472">Membrane</keyword>
<comment type="caution">
    <text evidence="17">The sequence shown here is derived from an EMBL/GenBank/DDBJ whole genome shotgun (WGS) entry which is preliminary data.</text>
</comment>
<dbReference type="InterPro" id="IPR005126">
    <property type="entry name" value="NapC/NirT_cyt_c_N"/>
</dbReference>
<reference evidence="17" key="1">
    <citation type="submission" date="2022-01" db="EMBL/GenBank/DDBJ databases">
        <title>Comparison of Fish pathogen Aeromonas spp.</title>
        <authorList>
            <person name="Dubey S."/>
            <person name="Sorum H."/>
            <person name="Munangandu H.M."/>
        </authorList>
    </citation>
    <scope>NUCLEOTIDE SEQUENCE</scope>
    <source>
        <strain evidence="17">SD/21-15</strain>
    </source>
</reference>
<evidence type="ECO:0000256" key="5">
    <source>
        <dbReference type="ARBA" id="ARBA00022519"/>
    </source>
</evidence>
<organism evidence="17 18">
    <name type="scientific">Aeromonas media</name>
    <dbReference type="NCBI Taxonomy" id="651"/>
    <lineage>
        <taxon>Bacteria</taxon>
        <taxon>Pseudomonadati</taxon>
        <taxon>Pseudomonadota</taxon>
        <taxon>Gammaproteobacteria</taxon>
        <taxon>Aeromonadales</taxon>
        <taxon>Aeromonadaceae</taxon>
        <taxon>Aeromonas</taxon>
    </lineage>
</organism>
<evidence type="ECO:0000256" key="8">
    <source>
        <dbReference type="ARBA" id="ARBA00022723"/>
    </source>
</evidence>
<feature type="binding site" description="axial binding residue" evidence="15">
    <location>
        <position position="43"/>
    </location>
    <ligand>
        <name>heme</name>
        <dbReference type="ChEBI" id="CHEBI:30413"/>
        <label>1</label>
    </ligand>
    <ligandPart>
        <name>Fe</name>
        <dbReference type="ChEBI" id="CHEBI:18248"/>
    </ligandPart>
</feature>
<gene>
    <name evidence="17" type="ORF">LZT28_19955</name>
</gene>
<keyword evidence="11 13" id="KW-0408">Iron</keyword>
<evidence type="ECO:0000313" key="18">
    <source>
        <dbReference type="Proteomes" id="UP001208651"/>
    </source>
</evidence>
<dbReference type="GO" id="GO:0020037">
    <property type="term" value="F:heme binding"/>
    <property type="evidence" value="ECO:0007669"/>
    <property type="project" value="UniProtKB-UniRule"/>
</dbReference>
<feature type="binding site" description="covalent" evidence="14">
    <location>
        <position position="315"/>
    </location>
    <ligand>
        <name>heme</name>
        <dbReference type="ChEBI" id="CHEBI:30413"/>
        <label>5</label>
    </ligand>
</feature>
<sequence length="366" mass="40454">MNFSKRALVALVCVCVGIGWLTLGGTHAILQATSSTEFCVSCHSMEAPYQEYQNSVHFSNAKGVRAECADCHIPQEPLDYLVTKIKASKDIYHEFVTGKIGTAEKYEEHRTAMAETVWAQLKANDSATCRSCHNSEATELYDQSEDAQKMHQFGQENSQTCIDCHKGIAHMLPEVKMDSTALDHLIEEAKQTPKDSKDVFPFQATPLGELGMINPATALTVLSSEGDKRTVQLQGFQMEGAEQVLYLGKGQRAIIATLNDAGQKAVKAGTYEADEYGNKWRSATLTGEIVDPVLHSRDSLWAYAEKLDTAYCSTCHAKIPSQHFTVNAWPSVAKSMGDRTSITPEDLEILTKYFQYNAKKENNVAH</sequence>
<dbReference type="InterPro" id="IPR036280">
    <property type="entry name" value="Multihaem_cyt_sf"/>
</dbReference>
<accession>A0AAW5RSU4</accession>
<evidence type="ECO:0000256" key="15">
    <source>
        <dbReference type="PIRSR" id="PIRSR000014-2"/>
    </source>
</evidence>
<feature type="domain" description="NapC/NirT cytochrome c N-terminal" evidence="16">
    <location>
        <begin position="5"/>
        <end position="174"/>
    </location>
</feature>
<dbReference type="AlphaFoldDB" id="A0AAW5RSU4"/>
<feature type="binding site" description="covalent" evidence="14">
    <location>
        <position position="161"/>
    </location>
    <ligand>
        <name>heme</name>
        <dbReference type="ChEBI" id="CHEBI:30413"/>
        <label>4</label>
    </ligand>
</feature>
<feature type="binding site" description="axial binding residue" evidence="15">
    <location>
        <position position="316"/>
    </location>
    <ligand>
        <name>heme</name>
        <dbReference type="ChEBI" id="CHEBI:30413"/>
        <label>5</label>
    </ligand>
    <ligandPart>
        <name>Fe</name>
        <dbReference type="ChEBI" id="CHEBI:18248"/>
    </ligandPart>
</feature>
<feature type="binding site" description="covalent" evidence="14">
    <location>
        <position position="164"/>
    </location>
    <ligand>
        <name>heme</name>
        <dbReference type="ChEBI" id="CHEBI:30413"/>
        <label>4</label>
    </ligand>
</feature>
<dbReference type="Gene3D" id="1.10.3820.10">
    <property type="entry name" value="Di-heme elbow motif domain"/>
    <property type="match status" value="1"/>
</dbReference>
<evidence type="ECO:0000256" key="13">
    <source>
        <dbReference type="PIRNR" id="PIRNR000014"/>
    </source>
</evidence>
<keyword evidence="7" id="KW-0812">Transmembrane</keyword>
<dbReference type="InterPro" id="IPR051174">
    <property type="entry name" value="Cytochrome_c-type_ET"/>
</dbReference>
<keyword evidence="5 13" id="KW-0997">Cell inner membrane</keyword>
<protein>
    <recommendedName>
        <fullName evidence="13">Cytochrome c-type protein</fullName>
    </recommendedName>
</protein>
<evidence type="ECO:0000256" key="6">
    <source>
        <dbReference type="ARBA" id="ARBA00022617"/>
    </source>
</evidence>
<comment type="similarity">
    <text evidence="2 13">Belongs to the TorC/TorY family.</text>
</comment>
<evidence type="ECO:0000313" key="17">
    <source>
        <dbReference type="EMBL" id="MCV3290477.1"/>
    </source>
</evidence>
<evidence type="ECO:0000256" key="12">
    <source>
        <dbReference type="ARBA" id="ARBA00023136"/>
    </source>
</evidence>
<evidence type="ECO:0000256" key="10">
    <source>
        <dbReference type="ARBA" id="ARBA00022989"/>
    </source>
</evidence>
<dbReference type="SUPFAM" id="SSF48695">
    <property type="entry name" value="Multiheme cytochromes"/>
    <property type="match status" value="1"/>
</dbReference>
<feature type="binding site" description="covalent" evidence="14">
    <location>
        <position position="129"/>
    </location>
    <ligand>
        <name>heme</name>
        <dbReference type="ChEBI" id="CHEBI:30413"/>
        <label>3</label>
    </ligand>
</feature>
<evidence type="ECO:0000256" key="9">
    <source>
        <dbReference type="ARBA" id="ARBA00022982"/>
    </source>
</evidence>
<keyword evidence="8 13" id="KW-0479">Metal-binding</keyword>
<dbReference type="PANTHER" id="PTHR30333">
    <property type="entry name" value="CYTOCHROME C-TYPE PROTEIN"/>
    <property type="match status" value="1"/>
</dbReference>
<dbReference type="InterPro" id="IPR009154">
    <property type="entry name" value="Membr-bd_4haem_cyt_TorC"/>
</dbReference>
<feature type="binding site" description="axial binding residue" evidence="15">
    <location>
        <position position="72"/>
    </location>
    <ligand>
        <name>heme</name>
        <dbReference type="ChEBI" id="CHEBI:30413"/>
        <label>2</label>
    </ligand>
    <ligandPart>
        <name>Fe</name>
        <dbReference type="ChEBI" id="CHEBI:18248"/>
    </ligandPart>
</feature>
<feature type="binding site" description="covalent" evidence="14">
    <location>
        <position position="132"/>
    </location>
    <ligand>
        <name>heme</name>
        <dbReference type="ChEBI" id="CHEBI:30413"/>
        <label>3</label>
    </ligand>
</feature>
<dbReference type="EMBL" id="JAJVCY010000058">
    <property type="protein sequence ID" value="MCV3290477.1"/>
    <property type="molecule type" value="Genomic_DNA"/>
</dbReference>
<dbReference type="GO" id="GO:0005506">
    <property type="term" value="F:iron ion binding"/>
    <property type="evidence" value="ECO:0007669"/>
    <property type="project" value="UniProtKB-UniRule"/>
</dbReference>
<feature type="binding site" description="covalent" evidence="14">
    <location>
        <position position="68"/>
    </location>
    <ligand>
        <name>heme</name>
        <dbReference type="ChEBI" id="CHEBI:30413"/>
        <label>2</label>
    </ligand>
</feature>
<dbReference type="GO" id="GO:0009276">
    <property type="term" value="C:Gram-negative-bacterium-type cell wall"/>
    <property type="evidence" value="ECO:0007669"/>
    <property type="project" value="UniProtKB-UniRule"/>
</dbReference>
<evidence type="ECO:0000259" key="16">
    <source>
        <dbReference type="Pfam" id="PF03264"/>
    </source>
</evidence>
<dbReference type="PIRSF" id="PIRSF000014">
    <property type="entry name" value="4_hem_cytch_TorC"/>
    <property type="match status" value="1"/>
</dbReference>
<keyword evidence="10" id="KW-1133">Transmembrane helix</keyword>
<evidence type="ECO:0000256" key="7">
    <source>
        <dbReference type="ARBA" id="ARBA00022692"/>
    </source>
</evidence>
<feature type="binding site" description="axial binding residue" evidence="15">
    <location>
        <position position="165"/>
    </location>
    <ligand>
        <name>heme</name>
        <dbReference type="ChEBI" id="CHEBI:30413"/>
        <label>4</label>
    </ligand>
    <ligandPart>
        <name>Fe</name>
        <dbReference type="ChEBI" id="CHEBI:18248"/>
    </ligandPart>
</feature>
<dbReference type="Proteomes" id="UP001208651">
    <property type="component" value="Unassembled WGS sequence"/>
</dbReference>
<feature type="binding site" description="axial binding residue" evidence="15">
    <location>
        <position position="133"/>
    </location>
    <ligand>
        <name>heme</name>
        <dbReference type="ChEBI" id="CHEBI:30413"/>
        <label>3</label>
    </ligand>
    <ligandPart>
        <name>Fe</name>
        <dbReference type="ChEBI" id="CHEBI:18248"/>
    </ligandPart>
</feature>
<feature type="binding site" description="covalent" evidence="14">
    <location>
        <position position="312"/>
    </location>
    <ligand>
        <name>heme</name>
        <dbReference type="ChEBI" id="CHEBI:30413"/>
        <label>5</label>
    </ligand>
</feature>
<comment type="PTM">
    <text evidence="14">Binds 5 heme groups per subunit.</text>
</comment>
<evidence type="ECO:0000256" key="2">
    <source>
        <dbReference type="ARBA" id="ARBA00006417"/>
    </source>
</evidence>
<keyword evidence="6 13" id="KW-0349">Heme</keyword>
<evidence type="ECO:0000256" key="4">
    <source>
        <dbReference type="ARBA" id="ARBA00022475"/>
    </source>
</evidence>
<dbReference type="GO" id="GO:0009061">
    <property type="term" value="P:anaerobic respiration"/>
    <property type="evidence" value="ECO:0007669"/>
    <property type="project" value="TreeGrafter"/>
</dbReference>
<proteinExistence type="inferred from homology"/>
<dbReference type="FunFam" id="1.10.3820.10:FF:000001">
    <property type="entry name" value="Cytochrome c-type protein"/>
    <property type="match status" value="1"/>
</dbReference>
<feature type="binding site" description="covalent" evidence="14">
    <location>
        <position position="71"/>
    </location>
    <ligand>
        <name>heme</name>
        <dbReference type="ChEBI" id="CHEBI:30413"/>
        <label>2</label>
    </ligand>
</feature>
<dbReference type="InterPro" id="IPR038266">
    <property type="entry name" value="NapC/NirT_cytc_sf"/>
</dbReference>
<comment type="subcellular location">
    <subcellularLocation>
        <location evidence="1">Cell inner membrane</location>
        <topology evidence="1">Single-pass type II membrane protein</topology>
    </subcellularLocation>
</comment>
<evidence type="ECO:0000256" key="11">
    <source>
        <dbReference type="ARBA" id="ARBA00023004"/>
    </source>
</evidence>
<keyword evidence="4 13" id="KW-1003">Cell membrane</keyword>
<evidence type="ECO:0000256" key="1">
    <source>
        <dbReference type="ARBA" id="ARBA00004249"/>
    </source>
</evidence>
<dbReference type="GO" id="GO:0005886">
    <property type="term" value="C:plasma membrane"/>
    <property type="evidence" value="ECO:0007669"/>
    <property type="project" value="UniProtKB-SubCell"/>
</dbReference>
<keyword evidence="3 13" id="KW-0813">Transport</keyword>
<evidence type="ECO:0000256" key="3">
    <source>
        <dbReference type="ARBA" id="ARBA00022448"/>
    </source>
</evidence>
<dbReference type="GO" id="GO:0009055">
    <property type="term" value="F:electron transfer activity"/>
    <property type="evidence" value="ECO:0007669"/>
    <property type="project" value="UniProtKB-UniRule"/>
</dbReference>
<evidence type="ECO:0000256" key="14">
    <source>
        <dbReference type="PIRSR" id="PIRSR000014-1"/>
    </source>
</evidence>
<feature type="binding site" description="covalent" evidence="14">
    <location>
        <position position="42"/>
    </location>
    <ligand>
        <name>heme</name>
        <dbReference type="ChEBI" id="CHEBI:30413"/>
        <label>1</label>
    </ligand>
</feature>
<feature type="binding site" description="covalent" evidence="14">
    <location>
        <position position="39"/>
    </location>
    <ligand>
        <name>heme</name>
        <dbReference type="ChEBI" id="CHEBI:30413"/>
        <label>1</label>
    </ligand>
</feature>
<dbReference type="PANTHER" id="PTHR30333:SF3">
    <property type="entry name" value="CYTOCHROME C-TYPE PROTEIN TORY"/>
    <property type="match status" value="1"/>
</dbReference>